<accession>A0A935C3R2</accession>
<reference evidence="7" key="1">
    <citation type="submission" date="2021-01" db="EMBL/GenBank/DDBJ databases">
        <title>Genome public.</title>
        <authorList>
            <person name="Liu C."/>
            <person name="Sun Q."/>
        </authorList>
    </citation>
    <scope>NUCLEOTIDE SEQUENCE</scope>
    <source>
        <strain evidence="7">M6</strain>
    </source>
</reference>
<dbReference type="InterPro" id="IPR029057">
    <property type="entry name" value="PRTase-like"/>
</dbReference>
<name>A0A935C3R2_9FIRM</name>
<dbReference type="InterPro" id="IPR000836">
    <property type="entry name" value="PRTase_dom"/>
</dbReference>
<dbReference type="SUPFAM" id="SSF53271">
    <property type="entry name" value="PRTase-like"/>
    <property type="match status" value="1"/>
</dbReference>
<evidence type="ECO:0000256" key="4">
    <source>
        <dbReference type="ARBA" id="ARBA00023163"/>
    </source>
</evidence>
<dbReference type="InterPro" id="IPR023050">
    <property type="entry name" value="PyrR"/>
</dbReference>
<keyword evidence="8" id="KW-1185">Reference proteome</keyword>
<dbReference type="PANTHER" id="PTHR11608">
    <property type="entry name" value="BIFUNCTIONAL PROTEIN PYRR"/>
    <property type="match status" value="1"/>
</dbReference>
<protein>
    <recommendedName>
        <fullName evidence="5">Bifunctional protein PyrR</fullName>
    </recommendedName>
    <domain>
        <recommendedName>
            <fullName evidence="5">Pyrimidine operon regulatory protein</fullName>
        </recommendedName>
    </domain>
    <domain>
        <recommendedName>
            <fullName evidence="5">Uracil phosphoribosyltransferase</fullName>
            <shortName evidence="5">UPRTase</shortName>
            <ecNumber evidence="5">2.4.2.9</ecNumber>
        </recommendedName>
    </domain>
</protein>
<organism evidence="7 8">
    <name type="scientific">Ruminococcus difficilis</name>
    <dbReference type="NCBI Taxonomy" id="2763069"/>
    <lineage>
        <taxon>Bacteria</taxon>
        <taxon>Bacillati</taxon>
        <taxon>Bacillota</taxon>
        <taxon>Clostridia</taxon>
        <taxon>Eubacteriales</taxon>
        <taxon>Oscillospiraceae</taxon>
        <taxon>Ruminococcus</taxon>
    </lineage>
</organism>
<dbReference type="RefSeq" id="WP_201428588.1">
    <property type="nucleotide sequence ID" value="NZ_JAEQMG010000163.1"/>
</dbReference>
<evidence type="ECO:0000313" key="8">
    <source>
        <dbReference type="Proteomes" id="UP000633365"/>
    </source>
</evidence>
<dbReference type="Gene3D" id="3.40.50.2020">
    <property type="match status" value="1"/>
</dbReference>
<dbReference type="GO" id="GO:0004845">
    <property type="term" value="F:uracil phosphoribosyltransferase activity"/>
    <property type="evidence" value="ECO:0007669"/>
    <property type="project" value="UniProtKB-UniRule"/>
</dbReference>
<dbReference type="Proteomes" id="UP000633365">
    <property type="component" value="Unassembled WGS sequence"/>
</dbReference>
<comment type="function">
    <text evidence="5">Regulates transcriptional attenuation of the pyrimidine nucleotide (pyr) operon by binding in a uridine-dependent manner to specific sites on pyr mRNA. This disrupts an antiterminator hairpin in the RNA and favors formation of a downstream transcription terminator, leading to a reduced expression of downstream genes.</text>
</comment>
<keyword evidence="3 5" id="KW-0805">Transcription regulation</keyword>
<comment type="subunit">
    <text evidence="5">Homodimer and homohexamer; in equilibrium.</text>
</comment>
<keyword evidence="5 7" id="KW-0808">Transferase</keyword>
<dbReference type="FunFam" id="3.40.50.2020:FF:000020">
    <property type="entry name" value="Bifunctional protein PyrR"/>
    <property type="match status" value="1"/>
</dbReference>
<dbReference type="PANTHER" id="PTHR11608:SF0">
    <property type="entry name" value="BIFUNCTIONAL PROTEIN PYRR"/>
    <property type="match status" value="1"/>
</dbReference>
<keyword evidence="4 5" id="KW-0804">Transcription</keyword>
<evidence type="ECO:0000256" key="3">
    <source>
        <dbReference type="ARBA" id="ARBA00023015"/>
    </source>
</evidence>
<keyword evidence="5" id="KW-0694">RNA-binding</keyword>
<dbReference type="AlphaFoldDB" id="A0A935C3R2"/>
<feature type="domain" description="Phosphoribosyltransferase" evidence="6">
    <location>
        <begin position="12"/>
        <end position="152"/>
    </location>
</feature>
<dbReference type="Pfam" id="PF00156">
    <property type="entry name" value="Pribosyltran"/>
    <property type="match status" value="1"/>
</dbReference>
<dbReference type="GO" id="GO:0003723">
    <property type="term" value="F:RNA binding"/>
    <property type="evidence" value="ECO:0007669"/>
    <property type="project" value="UniProtKB-UniRule"/>
</dbReference>
<dbReference type="HAMAP" id="MF_01219">
    <property type="entry name" value="PyrR"/>
    <property type="match status" value="1"/>
</dbReference>
<evidence type="ECO:0000256" key="1">
    <source>
        <dbReference type="ARBA" id="ARBA00005565"/>
    </source>
</evidence>
<feature type="short sequence motif" description="PRPP-binding" evidence="5">
    <location>
        <begin position="99"/>
        <end position="111"/>
    </location>
</feature>
<proteinExistence type="inferred from homology"/>
<sequence>MEYKAELMSGEDIDRALKRISHQIIEKNHGLDNVCLIGIRTRGVPLAQRLQRHIASIEGVSVPVGELDITLYRDDLSRVGEMPEVKGSNIDFSVEDKIVVLVDDVIYTSRTARAALEAVMKLGRPSKVQLCVLLDRGHTELPIRPNYVGKNIPTSLDEVVAVRLRETDGENAVKLYSK</sequence>
<evidence type="ECO:0000256" key="2">
    <source>
        <dbReference type="ARBA" id="ARBA00022472"/>
    </source>
</evidence>
<comment type="function">
    <text evidence="5">Also displays a weak uracil phosphoribosyltransferase activity which is not physiologically significant.</text>
</comment>
<gene>
    <name evidence="5 7" type="primary">pyrR</name>
    <name evidence="7" type="ORF">JKK62_14815</name>
</gene>
<evidence type="ECO:0000256" key="5">
    <source>
        <dbReference type="HAMAP-Rule" id="MF_01219"/>
    </source>
</evidence>
<dbReference type="NCBIfam" id="NF003549">
    <property type="entry name" value="PRK05205.1-5"/>
    <property type="match status" value="1"/>
</dbReference>
<keyword evidence="5 7" id="KW-0328">Glycosyltransferase</keyword>
<dbReference type="InterPro" id="IPR050137">
    <property type="entry name" value="PyrR_bifunctional"/>
</dbReference>
<comment type="similarity">
    <text evidence="1 5">Belongs to the purine/pyrimidine phosphoribosyltransferase family. PyrR subfamily.</text>
</comment>
<dbReference type="GO" id="GO:0006353">
    <property type="term" value="P:DNA-templated transcription termination"/>
    <property type="evidence" value="ECO:0007669"/>
    <property type="project" value="UniProtKB-UniRule"/>
</dbReference>
<comment type="catalytic activity">
    <reaction evidence="5">
        <text>UMP + diphosphate = 5-phospho-alpha-D-ribose 1-diphosphate + uracil</text>
        <dbReference type="Rhea" id="RHEA:13017"/>
        <dbReference type="ChEBI" id="CHEBI:17568"/>
        <dbReference type="ChEBI" id="CHEBI:33019"/>
        <dbReference type="ChEBI" id="CHEBI:57865"/>
        <dbReference type="ChEBI" id="CHEBI:58017"/>
        <dbReference type="EC" id="2.4.2.9"/>
    </reaction>
</comment>
<dbReference type="CDD" id="cd06223">
    <property type="entry name" value="PRTases_typeI"/>
    <property type="match status" value="1"/>
</dbReference>
<evidence type="ECO:0000259" key="6">
    <source>
        <dbReference type="Pfam" id="PF00156"/>
    </source>
</evidence>
<keyword evidence="2 5" id="KW-0806">Transcription termination</keyword>
<dbReference type="EMBL" id="JAEQMG010000163">
    <property type="protein sequence ID" value="MBK6089894.1"/>
    <property type="molecule type" value="Genomic_DNA"/>
</dbReference>
<dbReference type="EC" id="2.4.2.9" evidence="5"/>
<comment type="caution">
    <text evidence="7">The sequence shown here is derived from an EMBL/GenBank/DDBJ whole genome shotgun (WGS) entry which is preliminary data.</text>
</comment>
<evidence type="ECO:0000313" key="7">
    <source>
        <dbReference type="EMBL" id="MBK6089894.1"/>
    </source>
</evidence>